<name>A0A4Y2DWB5_ARAVE</name>
<sequence>MTSRIKRPPAGVVRKFGEGVPVQVSSSSSERYPKRRGESNDPIQKSAFHPLFQRTLKPVTRILQTRFFSIPAGWRRAPSSKACSSSANLFLRVGGVIQILFETLSALFFRKKKKEQKYRLPPHISERCWDEKEFYTLFVERRVCKGKAVQLRMPVEF</sequence>
<evidence type="ECO:0000313" key="4">
    <source>
        <dbReference type="Proteomes" id="UP000499080"/>
    </source>
</evidence>
<reference evidence="3 4" key="1">
    <citation type="journal article" date="2019" name="Sci. Rep.">
        <title>Orb-weaving spider Araneus ventricosus genome elucidates the spidroin gene catalogue.</title>
        <authorList>
            <person name="Kono N."/>
            <person name="Nakamura H."/>
            <person name="Ohtoshi R."/>
            <person name="Moran D.A.P."/>
            <person name="Shinohara A."/>
            <person name="Yoshida Y."/>
            <person name="Fujiwara M."/>
            <person name="Mori M."/>
            <person name="Tomita M."/>
            <person name="Arakawa K."/>
        </authorList>
    </citation>
    <scope>NUCLEOTIDE SEQUENCE [LARGE SCALE GENOMIC DNA]</scope>
</reference>
<dbReference type="Proteomes" id="UP000499080">
    <property type="component" value="Unassembled WGS sequence"/>
</dbReference>
<keyword evidence="4" id="KW-1185">Reference proteome</keyword>
<evidence type="ECO:0000313" key="2">
    <source>
        <dbReference type="EMBL" id="GBM09451.1"/>
    </source>
</evidence>
<dbReference type="EMBL" id="BGPR01000454">
    <property type="protein sequence ID" value="GBM21150.1"/>
    <property type="molecule type" value="Genomic_DNA"/>
</dbReference>
<gene>
    <name evidence="2" type="ORF">AVEN_141378_1</name>
    <name evidence="3" type="ORF">AVEN_5463_1</name>
</gene>
<dbReference type="EMBL" id="BGPR01000270">
    <property type="protein sequence ID" value="GBM09451.1"/>
    <property type="molecule type" value="Genomic_DNA"/>
</dbReference>
<protein>
    <submittedName>
        <fullName evidence="3">Uncharacterized protein</fullName>
    </submittedName>
</protein>
<dbReference type="AlphaFoldDB" id="A0A4Y2DWB5"/>
<proteinExistence type="predicted"/>
<feature type="region of interest" description="Disordered" evidence="1">
    <location>
        <begin position="17"/>
        <end position="44"/>
    </location>
</feature>
<organism evidence="3 4">
    <name type="scientific">Araneus ventricosus</name>
    <name type="common">Orbweaver spider</name>
    <name type="synonym">Epeira ventricosa</name>
    <dbReference type="NCBI Taxonomy" id="182803"/>
    <lineage>
        <taxon>Eukaryota</taxon>
        <taxon>Metazoa</taxon>
        <taxon>Ecdysozoa</taxon>
        <taxon>Arthropoda</taxon>
        <taxon>Chelicerata</taxon>
        <taxon>Arachnida</taxon>
        <taxon>Araneae</taxon>
        <taxon>Araneomorphae</taxon>
        <taxon>Entelegynae</taxon>
        <taxon>Araneoidea</taxon>
        <taxon>Araneidae</taxon>
        <taxon>Araneus</taxon>
    </lineage>
</organism>
<comment type="caution">
    <text evidence="3">The sequence shown here is derived from an EMBL/GenBank/DDBJ whole genome shotgun (WGS) entry which is preliminary data.</text>
</comment>
<evidence type="ECO:0000313" key="3">
    <source>
        <dbReference type="EMBL" id="GBM21150.1"/>
    </source>
</evidence>
<accession>A0A4Y2DWB5</accession>
<evidence type="ECO:0000256" key="1">
    <source>
        <dbReference type="SAM" id="MobiDB-lite"/>
    </source>
</evidence>